<dbReference type="GO" id="GO:0015677">
    <property type="term" value="P:copper ion import"/>
    <property type="evidence" value="ECO:0007669"/>
    <property type="project" value="TreeGrafter"/>
</dbReference>
<dbReference type="PANTHER" id="PTHR32361:SF9">
    <property type="entry name" value="FERRIC REDUCTASE TRANSMEMBRANE COMPONENT 3-RELATED"/>
    <property type="match status" value="1"/>
</dbReference>
<dbReference type="GO" id="GO:0006826">
    <property type="term" value="P:iron ion transport"/>
    <property type="evidence" value="ECO:0007669"/>
    <property type="project" value="TreeGrafter"/>
</dbReference>
<comment type="caution">
    <text evidence="2">The sequence shown here is derived from an EMBL/GenBank/DDBJ whole genome shotgun (WGS) entry which is preliminary data.</text>
</comment>
<keyword evidence="3" id="KW-1185">Reference proteome</keyword>
<name>A0A9P8CBL4_9HELO</name>
<proteinExistence type="predicted"/>
<dbReference type="GO" id="GO:0005886">
    <property type="term" value="C:plasma membrane"/>
    <property type="evidence" value="ECO:0007669"/>
    <property type="project" value="TreeGrafter"/>
</dbReference>
<gene>
    <name evidence="2" type="ORF">BJ878DRAFT_536971</name>
</gene>
<dbReference type="GO" id="GO:0000293">
    <property type="term" value="F:ferric-chelate reductase activity"/>
    <property type="evidence" value="ECO:0007669"/>
    <property type="project" value="TreeGrafter"/>
</dbReference>
<dbReference type="CDD" id="cd06186">
    <property type="entry name" value="NOX_Duox_like_FAD_NADP"/>
    <property type="match status" value="1"/>
</dbReference>
<dbReference type="GO" id="GO:0006879">
    <property type="term" value="P:intracellular iron ion homeostasis"/>
    <property type="evidence" value="ECO:0007669"/>
    <property type="project" value="TreeGrafter"/>
</dbReference>
<dbReference type="PANTHER" id="PTHR32361">
    <property type="entry name" value="FERRIC/CUPRIC REDUCTASE TRANSMEMBRANE COMPONENT"/>
    <property type="match status" value="1"/>
</dbReference>
<dbReference type="InterPro" id="IPR051410">
    <property type="entry name" value="Ferric/Cupric_Reductase"/>
</dbReference>
<dbReference type="SUPFAM" id="SSF52343">
    <property type="entry name" value="Ferredoxin reductase-like, C-terminal NADP-linked domain"/>
    <property type="match status" value="1"/>
</dbReference>
<reference evidence="2" key="1">
    <citation type="journal article" date="2021" name="IMA Fungus">
        <title>Genomic characterization of three marine fungi, including Emericellopsis atlantica sp. nov. with signatures of a generalist lifestyle and marine biomass degradation.</title>
        <authorList>
            <person name="Hagestad O.C."/>
            <person name="Hou L."/>
            <person name="Andersen J.H."/>
            <person name="Hansen E.H."/>
            <person name="Altermark B."/>
            <person name="Li C."/>
            <person name="Kuhnert E."/>
            <person name="Cox R.J."/>
            <person name="Crous P.W."/>
            <person name="Spatafora J.W."/>
            <person name="Lail K."/>
            <person name="Amirebrahimi M."/>
            <person name="Lipzen A."/>
            <person name="Pangilinan J."/>
            <person name="Andreopoulos W."/>
            <person name="Hayes R.D."/>
            <person name="Ng V."/>
            <person name="Grigoriev I.V."/>
            <person name="Jackson S.A."/>
            <person name="Sutton T.D.S."/>
            <person name="Dobson A.D.W."/>
            <person name="Rama T."/>
        </authorList>
    </citation>
    <scope>NUCLEOTIDE SEQUENCE</scope>
    <source>
        <strain evidence="2">TRa3180A</strain>
    </source>
</reference>
<evidence type="ECO:0000313" key="2">
    <source>
        <dbReference type="EMBL" id="KAG9240690.1"/>
    </source>
</evidence>
<dbReference type="OrthoDB" id="4494341at2759"/>
<sequence length="116" mass="13288">MGLRRHFQSHPYTISWWDDSMNVTTLSFLVQPHSGISADMISRSSLRNVSIDGPYGKDLQLHKCETAILVAKGIGIAGILSYVRHMTYRRVLEDNTQQEWIAEWLALLQERDSEKA</sequence>
<dbReference type="Proteomes" id="UP000887226">
    <property type="component" value="Unassembled WGS sequence"/>
</dbReference>
<organism evidence="2 3">
    <name type="scientific">Calycina marina</name>
    <dbReference type="NCBI Taxonomy" id="1763456"/>
    <lineage>
        <taxon>Eukaryota</taxon>
        <taxon>Fungi</taxon>
        <taxon>Dikarya</taxon>
        <taxon>Ascomycota</taxon>
        <taxon>Pezizomycotina</taxon>
        <taxon>Leotiomycetes</taxon>
        <taxon>Helotiales</taxon>
        <taxon>Pezizellaceae</taxon>
        <taxon>Calycina</taxon>
    </lineage>
</organism>
<dbReference type="InterPro" id="IPR039261">
    <property type="entry name" value="FNR_nucleotide-bd"/>
</dbReference>
<protein>
    <submittedName>
        <fullName evidence="2">Uncharacterized protein</fullName>
    </submittedName>
</protein>
<dbReference type="AlphaFoldDB" id="A0A9P8CBL4"/>
<dbReference type="EMBL" id="MU254369">
    <property type="protein sequence ID" value="KAG9240690.1"/>
    <property type="molecule type" value="Genomic_DNA"/>
</dbReference>
<evidence type="ECO:0000313" key="3">
    <source>
        <dbReference type="Proteomes" id="UP000887226"/>
    </source>
</evidence>
<accession>A0A9P8CBL4</accession>
<keyword evidence="1" id="KW-0813">Transport</keyword>
<dbReference type="Gene3D" id="3.40.50.80">
    <property type="entry name" value="Nucleotide-binding domain of ferredoxin-NADP reductase (FNR) module"/>
    <property type="match status" value="1"/>
</dbReference>
<evidence type="ECO:0000256" key="1">
    <source>
        <dbReference type="ARBA" id="ARBA00022448"/>
    </source>
</evidence>